<sequence>MKKKITDLIIDSLIFSGLPLVRAANLESTKTYFGNDIPNFVTKHEIIFIIAIVSIFIIRQTFSLIEFPEKNDKVDEFTNIIGAIFTDIVKEYSTKVAEISNGASPTFRVNIMLKKRKYFFFTGMKIYYFGSSIEKIHYSEDELDYLWSKSEGTCGSAWDNSRICIYDKKDNTFRRPVKSLKSRVRPFVSKIGSVISIPIWSKTDNKCVFGILSLDSSFTIDRTLFDRDDIVDILAKHVVRLSLILEKFRNGVW</sequence>
<keyword evidence="2" id="KW-1185">Reference proteome</keyword>
<dbReference type="EMBL" id="NPDN01000015">
    <property type="protein sequence ID" value="PJZ23923.1"/>
    <property type="molecule type" value="Genomic_DNA"/>
</dbReference>
<gene>
    <name evidence="1" type="ORF">CH357_18695</name>
</gene>
<dbReference type="AlphaFoldDB" id="A0A2M9X897"/>
<name>A0A2M9X897_9LEPT</name>
<reference evidence="1 2" key="1">
    <citation type="submission" date="2017-07" db="EMBL/GenBank/DDBJ databases">
        <title>Leptospira spp. isolated from tropical soils.</title>
        <authorList>
            <person name="Thibeaux R."/>
            <person name="Iraola G."/>
            <person name="Ferres I."/>
            <person name="Bierque E."/>
            <person name="Girault D."/>
            <person name="Soupe-Gilbert M.-E."/>
            <person name="Picardeau M."/>
            <person name="Goarant C."/>
        </authorList>
    </citation>
    <scope>NUCLEOTIDE SEQUENCE [LARGE SCALE GENOMIC DNA]</scope>
    <source>
        <strain evidence="1 2">MCA1-C-A1</strain>
    </source>
</reference>
<dbReference type="Proteomes" id="UP000232196">
    <property type="component" value="Unassembled WGS sequence"/>
</dbReference>
<accession>A0A2M9X897</accession>
<comment type="caution">
    <text evidence="1">The sequence shown here is derived from an EMBL/GenBank/DDBJ whole genome shotgun (WGS) entry which is preliminary data.</text>
</comment>
<protein>
    <submittedName>
        <fullName evidence="1">Uncharacterized protein</fullName>
    </submittedName>
</protein>
<organism evidence="1 2">
    <name type="scientific">Leptospira hartskeerlii</name>
    <dbReference type="NCBI Taxonomy" id="2023177"/>
    <lineage>
        <taxon>Bacteria</taxon>
        <taxon>Pseudomonadati</taxon>
        <taxon>Spirochaetota</taxon>
        <taxon>Spirochaetia</taxon>
        <taxon>Leptospirales</taxon>
        <taxon>Leptospiraceae</taxon>
        <taxon>Leptospira</taxon>
    </lineage>
</organism>
<dbReference type="RefSeq" id="WP_100708287.1">
    <property type="nucleotide sequence ID" value="NZ_NPDL01000018.1"/>
</dbReference>
<proteinExistence type="predicted"/>
<evidence type="ECO:0000313" key="1">
    <source>
        <dbReference type="EMBL" id="PJZ23923.1"/>
    </source>
</evidence>
<evidence type="ECO:0000313" key="2">
    <source>
        <dbReference type="Proteomes" id="UP000232196"/>
    </source>
</evidence>